<evidence type="ECO:0000256" key="1">
    <source>
        <dbReference type="ARBA" id="ARBA00022679"/>
    </source>
</evidence>
<dbReference type="OrthoDB" id="8795346at2"/>
<dbReference type="Gene3D" id="3.40.50.510">
    <property type="entry name" value="Phosphotransferase system, mannose-type IIA component"/>
    <property type="match status" value="1"/>
</dbReference>
<accession>A0A1H8KJN3</accession>
<dbReference type="PANTHER" id="PTHR33799">
    <property type="entry name" value="PTS PERMEASE-RELATED-RELATED"/>
    <property type="match status" value="1"/>
</dbReference>
<proteinExistence type="predicted"/>
<dbReference type="Proteomes" id="UP000199531">
    <property type="component" value="Unassembled WGS sequence"/>
</dbReference>
<dbReference type="GO" id="GO:0016020">
    <property type="term" value="C:membrane"/>
    <property type="evidence" value="ECO:0007669"/>
    <property type="project" value="InterPro"/>
</dbReference>
<dbReference type="AlphaFoldDB" id="A0A1H8KJN3"/>
<dbReference type="GO" id="GO:0009401">
    <property type="term" value="P:phosphoenolpyruvate-dependent sugar phosphotransferase system"/>
    <property type="evidence" value="ECO:0007669"/>
    <property type="project" value="InterPro"/>
</dbReference>
<feature type="domain" description="PTS EIIA type-4" evidence="2">
    <location>
        <begin position="1"/>
        <end position="129"/>
    </location>
</feature>
<dbReference type="GO" id="GO:0016740">
    <property type="term" value="F:transferase activity"/>
    <property type="evidence" value="ECO:0007669"/>
    <property type="project" value="UniProtKB-KW"/>
</dbReference>
<dbReference type="SUPFAM" id="SSF53062">
    <property type="entry name" value="PTS system fructose IIA component-like"/>
    <property type="match status" value="1"/>
</dbReference>
<dbReference type="PROSITE" id="PS51096">
    <property type="entry name" value="PTS_EIIA_TYPE_4"/>
    <property type="match status" value="1"/>
</dbReference>
<sequence>MNQILIIAHEPLAQAFRAAALHVFPDCGDRVHALDVLPHEAPEQTLERARVLLQGMPCAGMLVMTDLFGATPCNVVSHMLERQETLGCHAALRGVTGLNVPMLLRAVCYAGLPLDEMQERALSGGAQGIMPLTCNLGACDQDVKE</sequence>
<dbReference type="EMBL" id="FOCW01000011">
    <property type="protein sequence ID" value="SEN93190.1"/>
    <property type="molecule type" value="Genomic_DNA"/>
</dbReference>
<keyword evidence="1" id="KW-0808">Transferase</keyword>
<protein>
    <submittedName>
        <fullName evidence="3">PTS system, ascorbate-specific IIA component</fullName>
    </submittedName>
</protein>
<dbReference type="STRING" id="1121117.SAMN02745977_02376"/>
<keyword evidence="4" id="KW-1185">Reference proteome</keyword>
<evidence type="ECO:0000259" key="2">
    <source>
        <dbReference type="PROSITE" id="PS51096"/>
    </source>
</evidence>
<name>A0A1H8KJN3_9BURK</name>
<evidence type="ECO:0000313" key="4">
    <source>
        <dbReference type="Proteomes" id="UP000199531"/>
    </source>
</evidence>
<organism evidence="3 4">
    <name type="scientific">Brachymonas denitrificans DSM 15123</name>
    <dbReference type="NCBI Taxonomy" id="1121117"/>
    <lineage>
        <taxon>Bacteria</taxon>
        <taxon>Pseudomonadati</taxon>
        <taxon>Pseudomonadota</taxon>
        <taxon>Betaproteobacteria</taxon>
        <taxon>Burkholderiales</taxon>
        <taxon>Comamonadaceae</taxon>
        <taxon>Brachymonas</taxon>
    </lineage>
</organism>
<dbReference type="RefSeq" id="WP_091818217.1">
    <property type="nucleotide sequence ID" value="NZ_FOCW01000011.1"/>
</dbReference>
<gene>
    <name evidence="3" type="ORF">SAMN02745977_02376</name>
</gene>
<dbReference type="Pfam" id="PF03610">
    <property type="entry name" value="EIIA-man"/>
    <property type="match status" value="1"/>
</dbReference>
<reference evidence="3 4" key="1">
    <citation type="submission" date="2016-10" db="EMBL/GenBank/DDBJ databases">
        <authorList>
            <person name="de Groot N.N."/>
        </authorList>
    </citation>
    <scope>NUCLEOTIDE SEQUENCE [LARGE SCALE GENOMIC DNA]</scope>
    <source>
        <strain evidence="3 4">DSM 15123</strain>
    </source>
</reference>
<dbReference type="InterPro" id="IPR051471">
    <property type="entry name" value="Bacterial_PTS_sugar_comp"/>
</dbReference>
<dbReference type="InterPro" id="IPR004701">
    <property type="entry name" value="PTS_EIIA_man-typ"/>
</dbReference>
<evidence type="ECO:0000313" key="3">
    <source>
        <dbReference type="EMBL" id="SEN93190.1"/>
    </source>
</evidence>
<dbReference type="InterPro" id="IPR036662">
    <property type="entry name" value="PTS_EIIA_man-typ_sf"/>
</dbReference>
<dbReference type="PANTHER" id="PTHR33799:SF1">
    <property type="entry name" value="PTS SYSTEM MANNOSE-SPECIFIC EIIAB COMPONENT-RELATED"/>
    <property type="match status" value="1"/>
</dbReference>